<dbReference type="InterPro" id="IPR011051">
    <property type="entry name" value="RmlC_Cupin_sf"/>
</dbReference>
<name>A0A3B1DFJ4_9ZZZZ</name>
<proteinExistence type="predicted"/>
<gene>
    <name evidence="1" type="ORF">MNBD_NITROSPIRAE03-1134</name>
</gene>
<organism evidence="1">
    <name type="scientific">hydrothermal vent metagenome</name>
    <dbReference type="NCBI Taxonomy" id="652676"/>
    <lineage>
        <taxon>unclassified sequences</taxon>
        <taxon>metagenomes</taxon>
        <taxon>ecological metagenomes</taxon>
    </lineage>
</organism>
<dbReference type="EMBL" id="UOGI01000378">
    <property type="protein sequence ID" value="VAX34728.1"/>
    <property type="molecule type" value="Genomic_DNA"/>
</dbReference>
<dbReference type="Gene3D" id="2.60.120.10">
    <property type="entry name" value="Jelly Rolls"/>
    <property type="match status" value="1"/>
</dbReference>
<dbReference type="InterPro" id="IPR000888">
    <property type="entry name" value="RmlC-like"/>
</dbReference>
<dbReference type="PANTHER" id="PTHR21047">
    <property type="entry name" value="DTDP-6-DEOXY-D-GLUCOSE-3,5 EPIMERASE"/>
    <property type="match status" value="1"/>
</dbReference>
<dbReference type="GO" id="GO:0008830">
    <property type="term" value="F:dTDP-4-dehydrorhamnose 3,5-epimerase activity"/>
    <property type="evidence" value="ECO:0007669"/>
    <property type="project" value="UniProtKB-EC"/>
</dbReference>
<dbReference type="InterPro" id="IPR014710">
    <property type="entry name" value="RmlC-like_jellyroll"/>
</dbReference>
<dbReference type="GO" id="GO:0000271">
    <property type="term" value="P:polysaccharide biosynthetic process"/>
    <property type="evidence" value="ECO:0007669"/>
    <property type="project" value="TreeGrafter"/>
</dbReference>
<reference evidence="1" key="1">
    <citation type="submission" date="2018-06" db="EMBL/GenBank/DDBJ databases">
        <authorList>
            <person name="Zhirakovskaya E."/>
        </authorList>
    </citation>
    <scope>NUCLEOTIDE SEQUENCE</scope>
</reference>
<dbReference type="EC" id="5.1.3.13" evidence="1"/>
<dbReference type="PANTHER" id="PTHR21047:SF2">
    <property type="entry name" value="THYMIDINE DIPHOSPHO-4-KETO-RHAMNOSE 3,5-EPIMERASE"/>
    <property type="match status" value="1"/>
</dbReference>
<dbReference type="GO" id="GO:0005829">
    <property type="term" value="C:cytosol"/>
    <property type="evidence" value="ECO:0007669"/>
    <property type="project" value="TreeGrafter"/>
</dbReference>
<evidence type="ECO:0000313" key="1">
    <source>
        <dbReference type="EMBL" id="VAX34728.1"/>
    </source>
</evidence>
<dbReference type="Pfam" id="PF00908">
    <property type="entry name" value="dTDP_sugar_isom"/>
    <property type="match status" value="1"/>
</dbReference>
<keyword evidence="1" id="KW-0413">Isomerase</keyword>
<dbReference type="AlphaFoldDB" id="A0A3B1DFJ4"/>
<accession>A0A3B1DFJ4</accession>
<sequence>SVTHAGVVRGPHEHTWQTDYFCFLGQFSLYLWDNRKDSPTYLRKMIIEEARNKVIIVPPGVVHAYRNTADEDGLVLNFPDKLYAGRGKKEKVDETRYENDPETPFQVWGVK</sequence>
<dbReference type="GO" id="GO:0019305">
    <property type="term" value="P:dTDP-rhamnose biosynthetic process"/>
    <property type="evidence" value="ECO:0007669"/>
    <property type="project" value="TreeGrafter"/>
</dbReference>
<dbReference type="SUPFAM" id="SSF51182">
    <property type="entry name" value="RmlC-like cupins"/>
    <property type="match status" value="1"/>
</dbReference>
<feature type="non-terminal residue" evidence="1">
    <location>
        <position position="1"/>
    </location>
</feature>
<protein>
    <submittedName>
        <fullName evidence="1">dTDP-4-dehydrorhamnose 3,5-epimerase</fullName>
        <ecNumber evidence="1">5.1.3.13</ecNumber>
    </submittedName>
</protein>